<dbReference type="Gene3D" id="3.40.1170.10">
    <property type="entry name" value="DNA repair protein MutS, domain I"/>
    <property type="match status" value="1"/>
</dbReference>
<dbReference type="Gene3D" id="1.10.1420.10">
    <property type="match status" value="2"/>
</dbReference>
<feature type="compositionally biased region" description="Low complexity" evidence="8">
    <location>
        <begin position="72"/>
        <end position="86"/>
    </location>
</feature>
<protein>
    <recommendedName>
        <fullName evidence="6">DNA mismatch repair protein</fullName>
    </recommendedName>
</protein>
<evidence type="ECO:0000259" key="9">
    <source>
        <dbReference type="PROSITE" id="PS00486"/>
    </source>
</evidence>
<keyword evidence="4 6" id="KW-0067">ATP-binding</keyword>
<dbReference type="PANTHER" id="PTHR11361:SF148">
    <property type="entry name" value="DNA MISMATCH REPAIR PROTEIN MSH6"/>
    <property type="match status" value="1"/>
</dbReference>
<keyword evidence="2 6" id="KW-0547">Nucleotide-binding</keyword>
<dbReference type="Pfam" id="PF00488">
    <property type="entry name" value="MutS_V"/>
    <property type="match status" value="1"/>
</dbReference>
<evidence type="ECO:0000313" key="11">
    <source>
        <dbReference type="Proteomes" id="UP001497382"/>
    </source>
</evidence>
<feature type="compositionally biased region" description="Polar residues" evidence="8">
    <location>
        <begin position="183"/>
        <end position="237"/>
    </location>
</feature>
<evidence type="ECO:0000256" key="3">
    <source>
        <dbReference type="ARBA" id="ARBA00022763"/>
    </source>
</evidence>
<evidence type="ECO:0000256" key="1">
    <source>
        <dbReference type="ARBA" id="ARBA00006271"/>
    </source>
</evidence>
<reference evidence="10 11" key="1">
    <citation type="submission" date="2024-04" db="EMBL/GenBank/DDBJ databases">
        <authorList>
            <person name="Rising A."/>
            <person name="Reimegard J."/>
            <person name="Sonavane S."/>
            <person name="Akerstrom W."/>
            <person name="Nylinder S."/>
            <person name="Hedman E."/>
            <person name="Kallberg Y."/>
        </authorList>
    </citation>
    <scope>NUCLEOTIDE SEQUENCE [LARGE SCALE GENOMIC DNA]</scope>
</reference>
<evidence type="ECO:0000256" key="8">
    <source>
        <dbReference type="SAM" id="MobiDB-lite"/>
    </source>
</evidence>
<dbReference type="InterPro" id="IPR007861">
    <property type="entry name" value="DNA_mismatch_repair_MutS_clamp"/>
</dbReference>
<keyword evidence="6 7" id="KW-0234">DNA repair</keyword>
<dbReference type="SUPFAM" id="SSF52540">
    <property type="entry name" value="P-loop containing nucleoside triphosphate hydrolases"/>
    <property type="match status" value="1"/>
</dbReference>
<evidence type="ECO:0000256" key="6">
    <source>
        <dbReference type="PIRNR" id="PIRNR037677"/>
    </source>
</evidence>
<dbReference type="InterPro" id="IPR045076">
    <property type="entry name" value="MutS"/>
</dbReference>
<feature type="region of interest" description="Disordered" evidence="8">
    <location>
        <begin position="1"/>
        <end position="252"/>
    </location>
</feature>
<dbReference type="PROSITE" id="PS00486">
    <property type="entry name" value="DNA_MISMATCH_REPAIR_2"/>
    <property type="match status" value="1"/>
</dbReference>
<dbReference type="GO" id="GO:0005524">
    <property type="term" value="F:ATP binding"/>
    <property type="evidence" value="ECO:0007669"/>
    <property type="project" value="UniProtKB-UniRule"/>
</dbReference>
<evidence type="ECO:0000256" key="2">
    <source>
        <dbReference type="ARBA" id="ARBA00022741"/>
    </source>
</evidence>
<dbReference type="SUPFAM" id="SSF55271">
    <property type="entry name" value="DNA repair protein MutS, domain I"/>
    <property type="match status" value="1"/>
</dbReference>
<dbReference type="SMART" id="SM00534">
    <property type="entry name" value="MUTSac"/>
    <property type="match status" value="1"/>
</dbReference>
<dbReference type="GO" id="GO:0030983">
    <property type="term" value="F:mismatched DNA binding"/>
    <property type="evidence" value="ECO:0007669"/>
    <property type="project" value="UniProtKB-UniRule"/>
</dbReference>
<evidence type="ECO:0000256" key="4">
    <source>
        <dbReference type="ARBA" id="ARBA00022840"/>
    </source>
</evidence>
<dbReference type="InterPro" id="IPR007860">
    <property type="entry name" value="DNA_mmatch_repair_MutS_con_dom"/>
</dbReference>
<dbReference type="Pfam" id="PF01624">
    <property type="entry name" value="MutS_I"/>
    <property type="match status" value="1"/>
</dbReference>
<organism evidence="10 11">
    <name type="scientific">Larinioides sclopetarius</name>
    <dbReference type="NCBI Taxonomy" id="280406"/>
    <lineage>
        <taxon>Eukaryota</taxon>
        <taxon>Metazoa</taxon>
        <taxon>Ecdysozoa</taxon>
        <taxon>Arthropoda</taxon>
        <taxon>Chelicerata</taxon>
        <taxon>Arachnida</taxon>
        <taxon>Araneae</taxon>
        <taxon>Araneomorphae</taxon>
        <taxon>Entelegynae</taxon>
        <taxon>Araneoidea</taxon>
        <taxon>Araneidae</taxon>
        <taxon>Larinioides</taxon>
    </lineage>
</organism>
<dbReference type="InterPro" id="IPR007695">
    <property type="entry name" value="DNA_mismatch_repair_MutS-lik_N"/>
</dbReference>
<dbReference type="FunFam" id="3.40.1170.10:FF:000002">
    <property type="entry name" value="DNA mismatch repair protein"/>
    <property type="match status" value="1"/>
</dbReference>
<comment type="function">
    <text evidence="6 7">Component of the post-replicative DNA mismatch repair system (MMR).</text>
</comment>
<gene>
    <name evidence="10" type="ORF">LARSCL_LOCUS9022</name>
</gene>
<dbReference type="Pfam" id="PF05188">
    <property type="entry name" value="MutS_II"/>
    <property type="match status" value="1"/>
</dbReference>
<dbReference type="FunFam" id="3.40.50.300:FF:000645">
    <property type="entry name" value="DNA mismatch repair protein"/>
    <property type="match status" value="1"/>
</dbReference>
<name>A0AAV1ZZ90_9ARAC</name>
<keyword evidence="5 6" id="KW-0238">DNA-binding</keyword>
<dbReference type="InterPro" id="IPR036678">
    <property type="entry name" value="MutS_con_dom_sf"/>
</dbReference>
<dbReference type="SMART" id="SM00533">
    <property type="entry name" value="MUTSd"/>
    <property type="match status" value="1"/>
</dbReference>
<dbReference type="EMBL" id="CAXIEN010000098">
    <property type="protein sequence ID" value="CAL1277105.1"/>
    <property type="molecule type" value="Genomic_DNA"/>
</dbReference>
<dbReference type="Gene3D" id="3.30.420.110">
    <property type="entry name" value="MutS, connector domain"/>
    <property type="match status" value="1"/>
</dbReference>
<comment type="caution">
    <text evidence="10">The sequence shown here is derived from an EMBL/GenBank/DDBJ whole genome shotgun (WGS) entry which is preliminary data.</text>
</comment>
<feature type="compositionally biased region" description="Acidic residues" evidence="8">
    <location>
        <begin position="112"/>
        <end position="121"/>
    </location>
</feature>
<dbReference type="InterPro" id="IPR016151">
    <property type="entry name" value="DNA_mismatch_repair_MutS_N"/>
</dbReference>
<keyword evidence="3 6" id="KW-0227">DNA damage</keyword>
<feature type="domain" description="DNA mismatch repair proteins mutS family" evidence="9">
    <location>
        <begin position="1092"/>
        <end position="1108"/>
    </location>
</feature>
<dbReference type="FunFam" id="1.10.1420.10:FF:000005">
    <property type="entry name" value="DNA mismatch repair protein"/>
    <property type="match status" value="1"/>
</dbReference>
<dbReference type="GO" id="GO:0140664">
    <property type="term" value="F:ATP-dependent DNA damage sensor activity"/>
    <property type="evidence" value="ECO:0007669"/>
    <property type="project" value="InterPro"/>
</dbReference>
<evidence type="ECO:0000256" key="5">
    <source>
        <dbReference type="ARBA" id="ARBA00023125"/>
    </source>
</evidence>
<feature type="compositionally biased region" description="Polar residues" evidence="8">
    <location>
        <begin position="87"/>
        <end position="99"/>
    </location>
</feature>
<sequence>MSKQKTVLDFFSRSPAFKSPSGEAATSNTLDKKTPQTPTSSKLPSNVIVSGKKAKSLPKSPAVNSPSNGTQAKSKVSSGAAASRSSTPKSTKRQSNGNVLAQKGKRSKNTDTDDTEEEEEEKTPPKEIKRRRIVVASDSEDSDEYKPEKDDQSSDSSADLSDHFSETESPVKKKRKSGKGVASSLQMFTNPKASPSGSKQSNGTSAESPRVNTTSCSDSNAETPVSKQKPLRTSNIGTGDETKGSNTEAREFSHEKLDFLKKEYIRDKENRPSSSPNYNPSTLYVPDDFKKKLTPAMRQWWNFKAQNFDAVLFFKVGKFYELYHMDAVIGVKELGLVYMKGDFAHSGFPEIAFGRYSECLVEKGYKVVRVEQTETPQMMEERCKKISRSTKYDKVVSREICQITTKGTRTFTYQEENAGVSNNFLIAIYEKPLEDAESPSEYGICFVDTSIGKFTLGQFKDDRHRSKLLTLIALYPPVEILYERSSISKKTFELLNHHLTGTTKEVISSFHWDSQRVLRFLQKTEIFTKEDDTIEYPETLMQMLDPDDKFLETPLKQYELAFRSLGACLRYLQQCCIEDSLLSMKLFEVYVPLDEVHSASIKDEIQRVSMKNSNNFKKHMILDGVTLQNLEIVPMLSSGNAEGTLFGTMDYCSTSFGKRLFRNWLCSPLCNPDMISNRLDAIDDLIQIPEVVEAAVAILKRIPDLERLLSKIHTYGFARSQHHPESRAIYYEAETYNKRKINDFLSTLEGFKQTSEMISMFKPKLNDFKSVLLKKCVSSEEKIGHFPDMANELNYFEEAFDHEVAKKQGNIIPSPGVDKEYDFATAEIAKTIKEFDAFLAEQKRALNCKVSYVGTGKNRYMLEVPENKKVPSEFEFQGGRKGFKRYYTKETKDLLARLTSAEESRASTLRDITRRIFAHFDENYKMWKTAVQCISTLDALISLVLYYKSSGVSMCRPKFSLPSEEVEPHLEIIEGRHPTFLKYFTGNDYIPNSVYIGPKRDTKNEDLNSGGRLVLVTGPNMGGKSTLMRQAGTLIIMAHLGSYVPAECMSLTPVDRIFTRVGASDQISKGESTFFVEASETSSILHHATSNSFVLVDELGRGTATYDGTAIAFAALDYLANDIGCRTLFSTHYHSLVEDFCEHPSVGLGHMACMVEKDCDCPALEKITFLYKFIDGACPKSYGFNVALLAGIQKNIVRQGFLKAQQMEYSSRLSKLLRRLLSVMQPEEIIEVLDKKYKFFAVAE</sequence>
<keyword evidence="11" id="KW-1185">Reference proteome</keyword>
<dbReference type="PANTHER" id="PTHR11361">
    <property type="entry name" value="DNA MISMATCH REPAIR PROTEIN MUTS FAMILY MEMBER"/>
    <property type="match status" value="1"/>
</dbReference>
<dbReference type="Proteomes" id="UP001497382">
    <property type="component" value="Unassembled WGS sequence"/>
</dbReference>
<dbReference type="GO" id="GO:0032301">
    <property type="term" value="C:MutSalpha complex"/>
    <property type="evidence" value="ECO:0007669"/>
    <property type="project" value="TreeGrafter"/>
</dbReference>
<dbReference type="Pfam" id="PF05190">
    <property type="entry name" value="MutS_IV"/>
    <property type="match status" value="1"/>
</dbReference>
<dbReference type="InterPro" id="IPR000432">
    <property type="entry name" value="DNA_mismatch_repair_MutS_C"/>
</dbReference>
<evidence type="ECO:0000256" key="7">
    <source>
        <dbReference type="RuleBase" id="RU003756"/>
    </source>
</evidence>
<comment type="similarity">
    <text evidence="1 6 7">Belongs to the DNA mismatch repair MutS family.</text>
</comment>
<dbReference type="InterPro" id="IPR036187">
    <property type="entry name" value="DNA_mismatch_repair_MutS_sf"/>
</dbReference>
<dbReference type="AlphaFoldDB" id="A0AAV1ZZ90"/>
<dbReference type="InterPro" id="IPR027417">
    <property type="entry name" value="P-loop_NTPase"/>
</dbReference>
<feature type="compositionally biased region" description="Basic and acidic residues" evidence="8">
    <location>
        <begin position="160"/>
        <end position="171"/>
    </location>
</feature>
<evidence type="ECO:0000313" key="10">
    <source>
        <dbReference type="EMBL" id="CAL1277105.1"/>
    </source>
</evidence>
<dbReference type="GO" id="GO:0006298">
    <property type="term" value="P:mismatch repair"/>
    <property type="evidence" value="ECO:0007669"/>
    <property type="project" value="InterPro"/>
</dbReference>
<feature type="compositionally biased region" description="Basic and acidic residues" evidence="8">
    <location>
        <begin position="240"/>
        <end position="252"/>
    </location>
</feature>
<dbReference type="Pfam" id="PF05192">
    <property type="entry name" value="MutS_III"/>
    <property type="match status" value="1"/>
</dbReference>
<feature type="compositionally biased region" description="Polar residues" evidence="8">
    <location>
        <begin position="24"/>
        <end position="48"/>
    </location>
</feature>
<proteinExistence type="inferred from homology"/>
<dbReference type="InterPro" id="IPR017261">
    <property type="entry name" value="DNA_mismatch_repair_MutS/MSH"/>
</dbReference>
<accession>A0AAV1ZZ90</accession>
<dbReference type="Gene3D" id="3.40.50.300">
    <property type="entry name" value="P-loop containing nucleotide triphosphate hydrolases"/>
    <property type="match status" value="1"/>
</dbReference>
<dbReference type="SUPFAM" id="SSF53150">
    <property type="entry name" value="DNA repair protein MutS, domain II"/>
    <property type="match status" value="1"/>
</dbReference>
<dbReference type="NCBIfam" id="NF003810">
    <property type="entry name" value="PRK05399.1"/>
    <property type="match status" value="1"/>
</dbReference>
<dbReference type="InterPro" id="IPR007696">
    <property type="entry name" value="DNA_mismatch_repair_MutS_core"/>
</dbReference>
<dbReference type="PIRSF" id="PIRSF037677">
    <property type="entry name" value="DNA_mis_repair_Msh6"/>
    <property type="match status" value="1"/>
</dbReference>
<dbReference type="SUPFAM" id="SSF48334">
    <property type="entry name" value="DNA repair protein MutS, domain III"/>
    <property type="match status" value="1"/>
</dbReference>
<feature type="compositionally biased region" description="Polar residues" evidence="8">
    <location>
        <begin position="62"/>
        <end position="71"/>
    </location>
</feature>